<dbReference type="KEGG" id="bana:BARAN1_0910"/>
<name>A0A2X3MLX0_9BACT</name>
<feature type="transmembrane region" description="Helical" evidence="1">
    <location>
        <begin position="12"/>
        <end position="31"/>
    </location>
</feature>
<keyword evidence="3" id="KW-1185">Reference proteome</keyword>
<reference evidence="3" key="1">
    <citation type="submission" date="2018-05" db="EMBL/GenBank/DDBJ databases">
        <authorList>
            <person name="Hao L."/>
        </authorList>
    </citation>
    <scope>NUCLEOTIDE SEQUENCE [LARGE SCALE GENOMIC DNA]</scope>
</reference>
<dbReference type="Proteomes" id="UP000249818">
    <property type="component" value="Chromosome BARAN1"/>
</dbReference>
<evidence type="ECO:0000256" key="1">
    <source>
        <dbReference type="SAM" id="Phobius"/>
    </source>
</evidence>
<dbReference type="AlphaFoldDB" id="A0A2X3MLX0"/>
<gene>
    <name evidence="2" type="ORF">BARAN1_0910</name>
</gene>
<proteinExistence type="predicted"/>
<keyword evidence="1" id="KW-0472">Membrane</keyword>
<keyword evidence="1" id="KW-1133">Transmembrane helix</keyword>
<protein>
    <submittedName>
        <fullName evidence="2">Uncharacterized protein</fullName>
    </submittedName>
</protein>
<dbReference type="EMBL" id="LS483254">
    <property type="protein sequence ID" value="SQD92934.1"/>
    <property type="molecule type" value="Genomic_DNA"/>
</dbReference>
<organism evidence="2 3">
    <name type="scientific">Candidatus Bipolaricaulis anaerobius</name>
    <dbReference type="NCBI Taxonomy" id="2026885"/>
    <lineage>
        <taxon>Bacteria</taxon>
        <taxon>Candidatus Bipolaricaulota</taxon>
        <taxon>Candidatus Bipolaricaulia</taxon>
        <taxon>Candidatus Bipolaricaulales</taxon>
        <taxon>Candidatus Bipolaricaulaceae</taxon>
        <taxon>Candidatus Bipolaricaulis</taxon>
    </lineage>
</organism>
<accession>A0A2X3MLX0</accession>
<evidence type="ECO:0000313" key="3">
    <source>
        <dbReference type="Proteomes" id="UP000249818"/>
    </source>
</evidence>
<sequence length="36" mass="4003">MKWGEKVTQRLGVRGLYVVLAITLLAILSGAHHKWG</sequence>
<evidence type="ECO:0000313" key="2">
    <source>
        <dbReference type="EMBL" id="SQD92934.1"/>
    </source>
</evidence>
<keyword evidence="1" id="KW-0812">Transmembrane</keyword>